<comment type="caution">
    <text evidence="1">Lacks conserved residue(s) required for the propagation of feature annotation.</text>
</comment>
<dbReference type="Proteomes" id="UP000515150">
    <property type="component" value="Chromosome 6"/>
</dbReference>
<dbReference type="PANTHER" id="PTHR10127">
    <property type="entry name" value="DISCOIDIN, CUB, EGF, LAMININ , AND ZINC METALLOPROTEASE DOMAIN CONTAINING"/>
    <property type="match status" value="1"/>
</dbReference>
<dbReference type="PANTHER" id="PTHR10127:SF779">
    <property type="entry name" value="METALLOENDOPEPTIDASE"/>
    <property type="match status" value="1"/>
</dbReference>
<dbReference type="GO" id="GO:0004222">
    <property type="term" value="F:metalloendopeptidase activity"/>
    <property type="evidence" value="ECO:0007669"/>
    <property type="project" value="UniProtKB-UniRule"/>
</dbReference>
<keyword evidence="4" id="KW-1185">Reference proteome</keyword>
<keyword evidence="2" id="KW-0479">Metal-binding</keyword>
<dbReference type="RefSeq" id="XP_040927186.1">
    <property type="nucleotide sequence ID" value="XM_041071252.2"/>
</dbReference>
<dbReference type="GeneID" id="121202313"/>
<dbReference type="OrthoDB" id="291007at2759"/>
<dbReference type="Pfam" id="PF01400">
    <property type="entry name" value="Astacin"/>
    <property type="match status" value="1"/>
</dbReference>
<dbReference type="InterPro" id="IPR024079">
    <property type="entry name" value="MetalloPept_cat_dom_sf"/>
</dbReference>
<dbReference type="GO" id="GO:0006508">
    <property type="term" value="P:proteolysis"/>
    <property type="evidence" value="ECO:0007669"/>
    <property type="project" value="UniProtKB-KW"/>
</dbReference>
<sequence>MSMEYSFNKINTLNLGTPYDYNSVMHYNRLAFSKDNVTPTIVAIPNPNTVFGTATQMSQNDIDRINLLYCSKKLR</sequence>
<comment type="cofactor">
    <cofactor evidence="2">
        <name>Zn(2+)</name>
        <dbReference type="ChEBI" id="CHEBI:29105"/>
    </cofactor>
    <text evidence="2">Binds 1 zinc ion per subunit.</text>
</comment>
<reference evidence="5" key="1">
    <citation type="submission" date="2025-08" db="UniProtKB">
        <authorList>
            <consortium name="RefSeq"/>
        </authorList>
    </citation>
    <scope>IDENTIFICATION</scope>
</reference>
<dbReference type="Gene3D" id="3.40.390.10">
    <property type="entry name" value="Collagenase (Catalytic Domain)"/>
    <property type="match status" value="1"/>
</dbReference>
<dbReference type="GO" id="GO:0046872">
    <property type="term" value="F:metal ion binding"/>
    <property type="evidence" value="ECO:0007669"/>
    <property type="project" value="UniProtKB-KW"/>
</dbReference>
<dbReference type="InterPro" id="IPR001506">
    <property type="entry name" value="Peptidase_M12A"/>
</dbReference>
<proteinExistence type="predicted"/>
<keyword evidence="2" id="KW-0862">Zinc</keyword>
<dbReference type="SUPFAM" id="SSF55486">
    <property type="entry name" value="Metalloproteases ('zincins'), catalytic domain"/>
    <property type="match status" value="1"/>
</dbReference>
<dbReference type="KEGG" id="bspl:121202313"/>
<feature type="domain" description="Peptidase M12A" evidence="3">
    <location>
        <begin position="1"/>
        <end position="71"/>
    </location>
</feature>
<evidence type="ECO:0000256" key="2">
    <source>
        <dbReference type="RuleBase" id="RU361183"/>
    </source>
</evidence>
<dbReference type="PROSITE" id="PS51864">
    <property type="entry name" value="ASTACIN"/>
    <property type="match status" value="1"/>
</dbReference>
<gene>
    <name evidence="5" type="primary">LOC121202313</name>
</gene>
<protein>
    <recommendedName>
        <fullName evidence="2">Metalloendopeptidase</fullName>
        <ecNumber evidence="2">3.4.24.-</ecNumber>
    </recommendedName>
</protein>
<evidence type="ECO:0000256" key="1">
    <source>
        <dbReference type="PROSITE-ProRule" id="PRU01211"/>
    </source>
</evidence>
<dbReference type="PRINTS" id="PR00480">
    <property type="entry name" value="ASTACIN"/>
</dbReference>
<keyword evidence="2" id="KW-0378">Hydrolase</keyword>
<organism evidence="4 5">
    <name type="scientific">Betta splendens</name>
    <name type="common">Siamese fighting fish</name>
    <dbReference type="NCBI Taxonomy" id="158456"/>
    <lineage>
        <taxon>Eukaryota</taxon>
        <taxon>Metazoa</taxon>
        <taxon>Chordata</taxon>
        <taxon>Craniata</taxon>
        <taxon>Vertebrata</taxon>
        <taxon>Euteleostomi</taxon>
        <taxon>Actinopterygii</taxon>
        <taxon>Neopterygii</taxon>
        <taxon>Teleostei</taxon>
        <taxon>Neoteleostei</taxon>
        <taxon>Acanthomorphata</taxon>
        <taxon>Anabantaria</taxon>
        <taxon>Anabantiformes</taxon>
        <taxon>Anabantoidei</taxon>
        <taxon>Osphronemidae</taxon>
        <taxon>Betta</taxon>
    </lineage>
</organism>
<keyword evidence="2" id="KW-0645">Protease</keyword>
<dbReference type="EC" id="3.4.24.-" evidence="2"/>
<accession>A0A8M1HFE6</accession>
<keyword evidence="2" id="KW-0482">Metalloprotease</keyword>
<dbReference type="AlphaFoldDB" id="A0A8M1HFE6"/>
<evidence type="ECO:0000313" key="4">
    <source>
        <dbReference type="Proteomes" id="UP000515150"/>
    </source>
</evidence>
<evidence type="ECO:0000259" key="3">
    <source>
        <dbReference type="PROSITE" id="PS51864"/>
    </source>
</evidence>
<name>A0A8M1HFE6_BETSP</name>
<evidence type="ECO:0000313" key="5">
    <source>
        <dbReference type="RefSeq" id="XP_040927186.1"/>
    </source>
</evidence>